<dbReference type="Proteomes" id="UP001231189">
    <property type="component" value="Unassembled WGS sequence"/>
</dbReference>
<dbReference type="SUPFAM" id="SSF57997">
    <property type="entry name" value="Tropomyosin"/>
    <property type="match status" value="2"/>
</dbReference>
<protein>
    <recommendedName>
        <fullName evidence="4">WIT1/2 N-terminal helical bundle domain-containing protein</fullName>
    </recommendedName>
</protein>
<feature type="coiled-coil region" evidence="1">
    <location>
        <begin position="364"/>
        <end position="507"/>
    </location>
</feature>
<feature type="region of interest" description="Disordered" evidence="2">
    <location>
        <begin position="1"/>
        <end position="26"/>
    </location>
</feature>
<keyword evidence="3" id="KW-0472">Membrane</keyword>
<gene>
    <name evidence="5" type="ORF">QYE76_051632</name>
</gene>
<evidence type="ECO:0000313" key="5">
    <source>
        <dbReference type="EMBL" id="KAK1663473.1"/>
    </source>
</evidence>
<dbReference type="PANTHER" id="PTHR35705:SF7">
    <property type="entry name" value="OS01G0235350 PROTEIN"/>
    <property type="match status" value="1"/>
</dbReference>
<feature type="compositionally biased region" description="Polar residues" evidence="2">
    <location>
        <begin position="316"/>
        <end position="332"/>
    </location>
</feature>
<organism evidence="5 6">
    <name type="scientific">Lolium multiflorum</name>
    <name type="common">Italian ryegrass</name>
    <name type="synonym">Lolium perenne subsp. multiflorum</name>
    <dbReference type="NCBI Taxonomy" id="4521"/>
    <lineage>
        <taxon>Eukaryota</taxon>
        <taxon>Viridiplantae</taxon>
        <taxon>Streptophyta</taxon>
        <taxon>Embryophyta</taxon>
        <taxon>Tracheophyta</taxon>
        <taxon>Spermatophyta</taxon>
        <taxon>Magnoliopsida</taxon>
        <taxon>Liliopsida</taxon>
        <taxon>Poales</taxon>
        <taxon>Poaceae</taxon>
        <taxon>BOP clade</taxon>
        <taxon>Pooideae</taxon>
        <taxon>Poodae</taxon>
        <taxon>Poeae</taxon>
        <taxon>Poeae Chloroplast Group 2 (Poeae type)</taxon>
        <taxon>Loliodinae</taxon>
        <taxon>Loliinae</taxon>
        <taxon>Lolium</taxon>
    </lineage>
</organism>
<accession>A0AAD8WKB4</accession>
<reference evidence="5" key="1">
    <citation type="submission" date="2023-07" db="EMBL/GenBank/DDBJ databases">
        <title>A chromosome-level genome assembly of Lolium multiflorum.</title>
        <authorList>
            <person name="Chen Y."/>
            <person name="Copetti D."/>
            <person name="Kolliker R."/>
            <person name="Studer B."/>
        </authorList>
    </citation>
    <scope>NUCLEOTIDE SEQUENCE</scope>
    <source>
        <strain evidence="5">02402/16</strain>
        <tissue evidence="5">Leaf</tissue>
    </source>
</reference>
<dbReference type="InterPro" id="IPR058610">
    <property type="entry name" value="WIT1_2_N"/>
</dbReference>
<feature type="region of interest" description="Disordered" evidence="2">
    <location>
        <begin position="298"/>
        <end position="332"/>
    </location>
</feature>
<feature type="domain" description="WIT1/2 N-terminal helical bundle" evidence="4">
    <location>
        <begin position="29"/>
        <end position="158"/>
    </location>
</feature>
<sequence length="659" mass="72782">MDSQITQDDDGFQDNDTSQGNGSNGEVTAVDIVSRVELEVSFGSEKLLNLQMLLMEVAHRAYDIEALMLDPDSLSSESLKKAFEFDTLYGILDSEVSELEKLVGSIQIDIGSVEKEVNEEESEGRLTGRLRAATKALVEMQELISTIRRESENFDKVMDPSHQKSGIGERGAYENGHASSPTTMQADDQRNVLHMLEQSIANELDLEKKLSESGAVVEELKMKLHHVEQESYFMEESVEAISERTFAAENSSELFLGISKELTDRISTMQSELSASGRREDDLKSKLEQSLVQLNALEGSSEMTQDISEKNASKEAMQSQRSSTPESSTLQHKLQKLEEWLSGGANEKTHNMSVSEISTFENIINDIKDTISKAESRTQNAEARCAELTEANVQLNGELNSLKSQGSVRAGLLEQRLMESDAQLEHARASVEALSEQQGMIKSSMSDMEHTIEDLKEKYSKAETRAESAESKCTLLTDTNLELSDELSFLRGRVESLENSLRHANRLKLSTAKDIGIKTKTISDLVAKLALERERLHLQIVGLTKKNRMLAKKCKESINEGILLSKSITANEGELTNVTEEVLLTSSPMQTQVKTTADNLGGNEAVVAALVEDESGALETVRSIQPTQLNWKYIFAALFVLLAAALVHLLTQSVVPGLE</sequence>
<comment type="caution">
    <text evidence="5">The sequence shown here is derived from an EMBL/GenBank/DDBJ whole genome shotgun (WGS) entry which is preliminary data.</text>
</comment>
<keyword evidence="1" id="KW-0175">Coiled coil</keyword>
<dbReference type="AlphaFoldDB" id="A0AAD8WKB4"/>
<dbReference type="EMBL" id="JAUUTY010000003">
    <property type="protein sequence ID" value="KAK1663473.1"/>
    <property type="molecule type" value="Genomic_DNA"/>
</dbReference>
<proteinExistence type="predicted"/>
<dbReference type="Pfam" id="PF26581">
    <property type="entry name" value="WIT1_2_N"/>
    <property type="match status" value="1"/>
</dbReference>
<evidence type="ECO:0000256" key="1">
    <source>
        <dbReference type="SAM" id="Coils"/>
    </source>
</evidence>
<keyword evidence="6" id="KW-1185">Reference proteome</keyword>
<dbReference type="Gene3D" id="1.20.5.170">
    <property type="match status" value="1"/>
</dbReference>
<keyword evidence="3" id="KW-0812">Transmembrane</keyword>
<evidence type="ECO:0000259" key="4">
    <source>
        <dbReference type="Pfam" id="PF26581"/>
    </source>
</evidence>
<keyword evidence="3" id="KW-1133">Transmembrane helix</keyword>
<feature type="compositionally biased region" description="Polar residues" evidence="2">
    <location>
        <begin position="14"/>
        <end position="26"/>
    </location>
</feature>
<feature type="transmembrane region" description="Helical" evidence="3">
    <location>
        <begin position="631"/>
        <end position="650"/>
    </location>
</feature>
<dbReference type="InterPro" id="IPR039976">
    <property type="entry name" value="WIT1/WIT2"/>
</dbReference>
<evidence type="ECO:0000256" key="3">
    <source>
        <dbReference type="SAM" id="Phobius"/>
    </source>
</evidence>
<feature type="region of interest" description="Disordered" evidence="2">
    <location>
        <begin position="157"/>
        <end position="184"/>
    </location>
</feature>
<dbReference type="PANTHER" id="PTHR35705">
    <property type="entry name" value="WPP DOMAIN-INTERACTING TAIL-ANCHORED PROTEIN 1"/>
    <property type="match status" value="1"/>
</dbReference>
<evidence type="ECO:0000256" key="2">
    <source>
        <dbReference type="SAM" id="MobiDB-lite"/>
    </source>
</evidence>
<evidence type="ECO:0000313" key="6">
    <source>
        <dbReference type="Proteomes" id="UP001231189"/>
    </source>
</evidence>
<name>A0AAD8WKB4_LOLMU</name>